<feature type="transmembrane region" description="Helical" evidence="1">
    <location>
        <begin position="20"/>
        <end position="37"/>
    </location>
</feature>
<dbReference type="EMBL" id="ACVR01000054">
    <property type="protein sequence ID" value="EET82059.1"/>
    <property type="molecule type" value="Genomic_DNA"/>
</dbReference>
<dbReference type="Proteomes" id="UP000018419">
    <property type="component" value="Unassembled WGS sequence"/>
</dbReference>
<reference evidence="2 3" key="1">
    <citation type="submission" date="2009-07" db="EMBL/GenBank/DDBJ databases">
        <authorList>
            <person name="Madupu R."/>
            <person name="Durkin A.S."/>
            <person name="Torralba M."/>
            <person name="Methe B."/>
            <person name="Sutton G.G."/>
            <person name="Strausberg R.L."/>
            <person name="Nelson K.E."/>
        </authorList>
    </citation>
    <scope>NUCLEOTIDE SEQUENCE [LARGE SCALE GENOMIC DNA]</scope>
    <source>
        <strain evidence="2 3">SK82</strain>
    </source>
</reference>
<organism evidence="2 3">
    <name type="scientific">Acinetobacter radioresistens SK82</name>
    <dbReference type="NCBI Taxonomy" id="596318"/>
    <lineage>
        <taxon>Bacteria</taxon>
        <taxon>Pseudomonadati</taxon>
        <taxon>Pseudomonadota</taxon>
        <taxon>Gammaproteobacteria</taxon>
        <taxon>Moraxellales</taxon>
        <taxon>Moraxellaceae</taxon>
        <taxon>Acinetobacter</taxon>
    </lineage>
</organism>
<keyword evidence="3" id="KW-1185">Reference proteome</keyword>
<evidence type="ECO:0000256" key="1">
    <source>
        <dbReference type="SAM" id="Phobius"/>
    </source>
</evidence>
<sequence>MECGLYFSIDPGKYFYFKKVFVGMTIICSPPVAVTCIRPESMR</sequence>
<name>A0ABM9YM48_ACIRA</name>
<evidence type="ECO:0000313" key="2">
    <source>
        <dbReference type="EMBL" id="EET82059.1"/>
    </source>
</evidence>
<keyword evidence="1" id="KW-0812">Transmembrane</keyword>
<protein>
    <submittedName>
        <fullName evidence="2">Uncharacterized protein</fullName>
    </submittedName>
</protein>
<gene>
    <name evidence="2" type="ORF">ACIRA0001_0879</name>
</gene>
<keyword evidence="1" id="KW-1133">Transmembrane helix</keyword>
<proteinExistence type="predicted"/>
<evidence type="ECO:0000313" key="3">
    <source>
        <dbReference type="Proteomes" id="UP000018419"/>
    </source>
</evidence>
<comment type="caution">
    <text evidence="2">The sequence shown here is derived from an EMBL/GenBank/DDBJ whole genome shotgun (WGS) entry which is preliminary data.</text>
</comment>
<keyword evidence="1" id="KW-0472">Membrane</keyword>
<accession>A0ABM9YM48</accession>